<keyword evidence="3" id="KW-1185">Reference proteome</keyword>
<dbReference type="EnsemblMetazoa" id="PPA35683.1">
    <property type="protein sequence ID" value="PPA35683.1"/>
    <property type="gene ID" value="WBGene00274052"/>
</dbReference>
<accession>A0A8R1YMK3</accession>
<feature type="compositionally biased region" description="Polar residues" evidence="1">
    <location>
        <begin position="1"/>
        <end position="15"/>
    </location>
</feature>
<reference evidence="2" key="2">
    <citation type="submission" date="2022-06" db="UniProtKB">
        <authorList>
            <consortium name="EnsemblMetazoa"/>
        </authorList>
    </citation>
    <scope>IDENTIFICATION</scope>
    <source>
        <strain evidence="2">PS312</strain>
    </source>
</reference>
<evidence type="ECO:0000256" key="1">
    <source>
        <dbReference type="SAM" id="MobiDB-lite"/>
    </source>
</evidence>
<accession>A0A2A6BLP8</accession>
<dbReference type="Proteomes" id="UP000005239">
    <property type="component" value="Unassembled WGS sequence"/>
</dbReference>
<evidence type="ECO:0000313" key="3">
    <source>
        <dbReference type="Proteomes" id="UP000005239"/>
    </source>
</evidence>
<name>A0A2A6BLP8_PRIPA</name>
<feature type="region of interest" description="Disordered" evidence="1">
    <location>
        <begin position="1"/>
        <end position="58"/>
    </location>
</feature>
<proteinExistence type="predicted"/>
<organism evidence="2 3">
    <name type="scientific">Pristionchus pacificus</name>
    <name type="common">Parasitic nematode worm</name>
    <dbReference type="NCBI Taxonomy" id="54126"/>
    <lineage>
        <taxon>Eukaryota</taxon>
        <taxon>Metazoa</taxon>
        <taxon>Ecdysozoa</taxon>
        <taxon>Nematoda</taxon>
        <taxon>Chromadorea</taxon>
        <taxon>Rhabditida</taxon>
        <taxon>Rhabditina</taxon>
        <taxon>Diplogasteromorpha</taxon>
        <taxon>Diplogasteroidea</taxon>
        <taxon>Neodiplogasteridae</taxon>
        <taxon>Pristionchus</taxon>
    </lineage>
</organism>
<gene>
    <name evidence="2" type="primary">WBGene00274052</name>
</gene>
<protein>
    <submittedName>
        <fullName evidence="2">Uncharacterized protein</fullName>
    </submittedName>
</protein>
<reference evidence="3" key="1">
    <citation type="journal article" date="2008" name="Nat. Genet.">
        <title>The Pristionchus pacificus genome provides a unique perspective on nematode lifestyle and parasitism.</title>
        <authorList>
            <person name="Dieterich C."/>
            <person name="Clifton S.W."/>
            <person name="Schuster L.N."/>
            <person name="Chinwalla A."/>
            <person name="Delehaunty K."/>
            <person name="Dinkelacker I."/>
            <person name="Fulton L."/>
            <person name="Fulton R."/>
            <person name="Godfrey J."/>
            <person name="Minx P."/>
            <person name="Mitreva M."/>
            <person name="Roeseler W."/>
            <person name="Tian H."/>
            <person name="Witte H."/>
            <person name="Yang S.P."/>
            <person name="Wilson R.K."/>
            <person name="Sommer R.J."/>
        </authorList>
    </citation>
    <scope>NUCLEOTIDE SEQUENCE [LARGE SCALE GENOMIC DNA]</scope>
    <source>
        <strain evidence="3">PS312</strain>
    </source>
</reference>
<sequence>MADHSTLSSDPNSSARRPIDPNQDMNAKLARVLSPPQVSSTPPSKSNSLQKSLIVDKTQVIQEERRNRMRSMGIHVAADNDDRTVYELPVVIKRTKSRRRVHKLKWKNGIVDPDAQSDTDRENRIQTRNSDWERLLKEIRKKRRKRHRQMKRRR</sequence>
<feature type="compositionally biased region" description="Polar residues" evidence="1">
    <location>
        <begin position="36"/>
        <end position="51"/>
    </location>
</feature>
<dbReference type="AlphaFoldDB" id="A0A2A6BLP8"/>
<evidence type="ECO:0000313" key="2">
    <source>
        <dbReference type="EnsemblMetazoa" id="PPA35683.1"/>
    </source>
</evidence>